<reference evidence="2" key="1">
    <citation type="submission" date="2022-07" db="EMBL/GenBank/DDBJ databases">
        <authorList>
            <person name="Criscuolo A."/>
        </authorList>
    </citation>
    <scope>NUCLEOTIDE SEQUENCE</scope>
    <source>
        <strain evidence="2">CIP111854</strain>
    </source>
</reference>
<dbReference type="AlphaFoldDB" id="A0A9W4VLF9"/>
<evidence type="ECO:0000259" key="1">
    <source>
        <dbReference type="Pfam" id="PF00668"/>
    </source>
</evidence>
<protein>
    <recommendedName>
        <fullName evidence="1">Condensation domain-containing protein</fullName>
    </recommendedName>
</protein>
<name>A0A9W4VLF9_9GAMM</name>
<accession>A0A9W4VLF9</accession>
<dbReference type="SUPFAM" id="SSF52777">
    <property type="entry name" value="CoA-dependent acyltransferases"/>
    <property type="match status" value="1"/>
</dbReference>
<dbReference type="InterPro" id="IPR001242">
    <property type="entry name" value="Condensation_dom"/>
</dbReference>
<evidence type="ECO:0000313" key="2">
    <source>
        <dbReference type="EMBL" id="CAH9049571.1"/>
    </source>
</evidence>
<gene>
    <name evidence="2" type="ORF">PSECIP111854_00216</name>
</gene>
<dbReference type="EMBL" id="CAMAPC010000001">
    <property type="protein sequence ID" value="CAH9049571.1"/>
    <property type="molecule type" value="Genomic_DNA"/>
</dbReference>
<dbReference type="Gene3D" id="3.30.559.10">
    <property type="entry name" value="Chloramphenicol acetyltransferase-like domain"/>
    <property type="match status" value="1"/>
</dbReference>
<dbReference type="InterPro" id="IPR023213">
    <property type="entry name" value="CAT-like_dom_sf"/>
</dbReference>
<dbReference type="RefSeq" id="WP_261625582.1">
    <property type="nucleotide sequence ID" value="NZ_CAMAPC010000001.1"/>
</dbReference>
<sequence length="457" mass="52569">MKLTHLNINYLLWGKLMNSHSAEIIQITGEIDFKRLQEAIAIAVDKQPILKCCIKPRLFGYDWEPLAEGTPISVERCDYSALSELEIKDKIATHTWCRKADFTKERLVRFYLIYTGDDKYYLQSVSHHASADAQSGFILFKDIAKIYTGLTHSHAVDRSEYIVKRRDVGRVYLDKLPFTQRVKIFCRGIKAFLSKPGFQVTGLNLPDPKEEATRSIYSDALPDDMLGKLKKAAKHYNTSVHVLFVLAMMKYQHKFNHDCERLGFQLLDVLTMRQFSDEDVSMSYDAFSINHFKDFNTNKSEIEIIKDITDYITGLKDGKIFEDWYQQKLWVGAFLVLPPFLRAKYVSSVLDDKLRGNMLISNLGVFNFDSYEFGNSEVTDFFSFPNVGGPLRLGFFFCTFRGRLKLTLVYDSRCFTEPMKKVVVEPFTEILNEICSVVEQPKTSTSSSKKALLEEGV</sequence>
<organism evidence="2 3">
    <name type="scientific">Pseudoalteromonas holothuriae</name>
    <dbReference type="NCBI Taxonomy" id="2963714"/>
    <lineage>
        <taxon>Bacteria</taxon>
        <taxon>Pseudomonadati</taxon>
        <taxon>Pseudomonadota</taxon>
        <taxon>Gammaproteobacteria</taxon>
        <taxon>Alteromonadales</taxon>
        <taxon>Pseudoalteromonadaceae</taxon>
        <taxon>Pseudoalteromonas</taxon>
    </lineage>
</organism>
<dbReference type="GO" id="GO:0003824">
    <property type="term" value="F:catalytic activity"/>
    <property type="evidence" value="ECO:0007669"/>
    <property type="project" value="InterPro"/>
</dbReference>
<evidence type="ECO:0000313" key="3">
    <source>
        <dbReference type="Proteomes" id="UP001152467"/>
    </source>
</evidence>
<feature type="domain" description="Condensation" evidence="1">
    <location>
        <begin position="24"/>
        <end position="157"/>
    </location>
</feature>
<comment type="caution">
    <text evidence="2">The sequence shown here is derived from an EMBL/GenBank/DDBJ whole genome shotgun (WGS) entry which is preliminary data.</text>
</comment>
<dbReference type="Gene3D" id="3.30.559.30">
    <property type="entry name" value="Nonribosomal peptide synthetase, condensation domain"/>
    <property type="match status" value="1"/>
</dbReference>
<keyword evidence="3" id="KW-1185">Reference proteome</keyword>
<dbReference type="Pfam" id="PF00668">
    <property type="entry name" value="Condensation"/>
    <property type="match status" value="1"/>
</dbReference>
<dbReference type="Proteomes" id="UP001152467">
    <property type="component" value="Unassembled WGS sequence"/>
</dbReference>
<proteinExistence type="predicted"/>